<dbReference type="GO" id="GO:0006801">
    <property type="term" value="P:superoxide metabolic process"/>
    <property type="evidence" value="ECO:0007669"/>
    <property type="project" value="InterPro"/>
</dbReference>
<dbReference type="InterPro" id="IPR036423">
    <property type="entry name" value="SOD-like_Cu/Zn_dom_sf"/>
</dbReference>
<dbReference type="PROSITE" id="PS51257">
    <property type="entry name" value="PROKAR_LIPOPROTEIN"/>
    <property type="match status" value="1"/>
</dbReference>
<feature type="signal peptide" evidence="2">
    <location>
        <begin position="1"/>
        <end position="31"/>
    </location>
</feature>
<evidence type="ECO:0000313" key="5">
    <source>
        <dbReference type="Proteomes" id="UP000287188"/>
    </source>
</evidence>
<evidence type="ECO:0000259" key="3">
    <source>
        <dbReference type="Pfam" id="PF07452"/>
    </source>
</evidence>
<sequence>MLTKNLVKRNFIHFALLLGATLLLLSACDSGNNNPDGSAAATPTSATVNSASAIIRHSPSGTVELMWDHTSHVLTVHMALTGLTPKSTHPAHINSGSCKSEGKLVYDLSAVKTTQIGFADVITKVKNVTSGIPETGWYVDVSNGPGMSVSNQSMPITCANVFNPSASPRSSQNVQTTLATSFAPNQAVSGDAQLTVDNSKLTVELNVKGLVPNSKHMAHIHTGSCASQGPIKYDLKPVIANAAGDGTSMTIIPNISSVPRNGWYVNIHLGAGSLKSQTDNDPFACGDITSLH</sequence>
<comment type="similarity">
    <text evidence="1">Belongs to the Cu-Zn superoxide dismutase family.</text>
</comment>
<evidence type="ECO:0000256" key="2">
    <source>
        <dbReference type="SAM" id="SignalP"/>
    </source>
</evidence>
<dbReference type="EMBL" id="BIFS01000001">
    <property type="protein sequence ID" value="GCE17481.1"/>
    <property type="molecule type" value="Genomic_DNA"/>
</dbReference>
<comment type="caution">
    <text evidence="4">The sequence shown here is derived from an EMBL/GenBank/DDBJ whole genome shotgun (WGS) entry which is preliminary data.</text>
</comment>
<organism evidence="4 5">
    <name type="scientific">Dictyobacter kobayashii</name>
    <dbReference type="NCBI Taxonomy" id="2014872"/>
    <lineage>
        <taxon>Bacteria</taxon>
        <taxon>Bacillati</taxon>
        <taxon>Chloroflexota</taxon>
        <taxon>Ktedonobacteria</taxon>
        <taxon>Ktedonobacterales</taxon>
        <taxon>Dictyobacteraceae</taxon>
        <taxon>Dictyobacter</taxon>
    </lineage>
</organism>
<feature type="domain" description="CHRD" evidence="3">
    <location>
        <begin position="181"/>
        <end position="268"/>
    </location>
</feature>
<accession>A0A402AEG2</accession>
<proteinExistence type="inferred from homology"/>
<protein>
    <recommendedName>
        <fullName evidence="3">CHRD domain-containing protein</fullName>
    </recommendedName>
</protein>
<dbReference type="Gene3D" id="2.60.40.200">
    <property type="entry name" value="Superoxide dismutase, copper/zinc binding domain"/>
    <property type="match status" value="1"/>
</dbReference>
<dbReference type="Pfam" id="PF07452">
    <property type="entry name" value="CHRD"/>
    <property type="match status" value="1"/>
</dbReference>
<evidence type="ECO:0000256" key="1">
    <source>
        <dbReference type="ARBA" id="ARBA00010457"/>
    </source>
</evidence>
<feature type="chain" id="PRO_5019089872" description="CHRD domain-containing protein" evidence="2">
    <location>
        <begin position="32"/>
        <end position="292"/>
    </location>
</feature>
<keyword evidence="5" id="KW-1185">Reference proteome</keyword>
<reference evidence="5" key="1">
    <citation type="submission" date="2018-12" db="EMBL/GenBank/DDBJ databases">
        <title>Tengunoibacter tsumagoiensis gen. nov., sp. nov., Dictyobacter kobayashii sp. nov., D. alpinus sp. nov., and D. joshuensis sp. nov. and description of Dictyobacteraceae fam. nov. within the order Ktedonobacterales isolated from Tengu-no-mugimeshi.</title>
        <authorList>
            <person name="Wang C.M."/>
            <person name="Zheng Y."/>
            <person name="Sakai Y."/>
            <person name="Toyoda A."/>
            <person name="Minakuchi Y."/>
            <person name="Abe K."/>
            <person name="Yokota A."/>
            <person name="Yabe S."/>
        </authorList>
    </citation>
    <scope>NUCLEOTIDE SEQUENCE [LARGE SCALE GENOMIC DNA]</scope>
    <source>
        <strain evidence="5">Uno11</strain>
    </source>
</reference>
<dbReference type="OrthoDB" id="4617389at2"/>
<dbReference type="SUPFAM" id="SSF49329">
    <property type="entry name" value="Cu,Zn superoxide dismutase-like"/>
    <property type="match status" value="2"/>
</dbReference>
<dbReference type="GO" id="GO:0046872">
    <property type="term" value="F:metal ion binding"/>
    <property type="evidence" value="ECO:0007669"/>
    <property type="project" value="InterPro"/>
</dbReference>
<evidence type="ECO:0000313" key="4">
    <source>
        <dbReference type="EMBL" id="GCE17481.1"/>
    </source>
</evidence>
<dbReference type="AlphaFoldDB" id="A0A402AEG2"/>
<keyword evidence="2" id="KW-0732">Signal</keyword>
<dbReference type="RefSeq" id="WP_126549158.1">
    <property type="nucleotide sequence ID" value="NZ_BIFS01000001.1"/>
</dbReference>
<dbReference type="Proteomes" id="UP000287188">
    <property type="component" value="Unassembled WGS sequence"/>
</dbReference>
<gene>
    <name evidence="4" type="ORF">KDK_12810</name>
</gene>
<dbReference type="InterPro" id="IPR010895">
    <property type="entry name" value="CHRD"/>
</dbReference>
<name>A0A402AEG2_9CHLR</name>